<dbReference type="Pfam" id="PF00027">
    <property type="entry name" value="cNMP_binding"/>
    <property type="match status" value="2"/>
</dbReference>
<dbReference type="PANTHER" id="PTHR23011:SF28">
    <property type="entry name" value="CYCLIC NUCLEOTIDE-BINDING DOMAIN CONTAINING PROTEIN"/>
    <property type="match status" value="1"/>
</dbReference>
<dbReference type="CDD" id="cd00038">
    <property type="entry name" value="CAP_ED"/>
    <property type="match status" value="2"/>
</dbReference>
<dbReference type="InterPro" id="IPR018488">
    <property type="entry name" value="cNMP-bd_CS"/>
</dbReference>
<organism evidence="2 3">
    <name type="scientific">Stentor coeruleus</name>
    <dbReference type="NCBI Taxonomy" id="5963"/>
    <lineage>
        <taxon>Eukaryota</taxon>
        <taxon>Sar</taxon>
        <taxon>Alveolata</taxon>
        <taxon>Ciliophora</taxon>
        <taxon>Postciliodesmatophora</taxon>
        <taxon>Heterotrichea</taxon>
        <taxon>Heterotrichida</taxon>
        <taxon>Stentoridae</taxon>
        <taxon>Stentor</taxon>
    </lineage>
</organism>
<dbReference type="PANTHER" id="PTHR23011">
    <property type="entry name" value="CYCLIC NUCLEOTIDE-BINDING DOMAIN CONTAINING PROTEIN"/>
    <property type="match status" value="1"/>
</dbReference>
<dbReference type="OrthoDB" id="411197at2759"/>
<feature type="domain" description="Cyclic nucleotide-binding" evidence="1">
    <location>
        <begin position="129"/>
        <end position="244"/>
    </location>
</feature>
<evidence type="ECO:0000313" key="3">
    <source>
        <dbReference type="Proteomes" id="UP000187209"/>
    </source>
</evidence>
<dbReference type="Proteomes" id="UP000187209">
    <property type="component" value="Unassembled WGS sequence"/>
</dbReference>
<feature type="domain" description="Cyclic nucleotide-binding" evidence="1">
    <location>
        <begin position="247"/>
        <end position="368"/>
    </location>
</feature>
<gene>
    <name evidence="2" type="ORF">SteCoe_8948</name>
</gene>
<dbReference type="SMART" id="SM00100">
    <property type="entry name" value="cNMP"/>
    <property type="match status" value="2"/>
</dbReference>
<dbReference type="SUPFAM" id="SSF51206">
    <property type="entry name" value="cAMP-binding domain-like"/>
    <property type="match status" value="2"/>
</dbReference>
<evidence type="ECO:0000313" key="2">
    <source>
        <dbReference type="EMBL" id="OMJ89024.1"/>
    </source>
</evidence>
<comment type="caution">
    <text evidence="2">The sequence shown here is derived from an EMBL/GenBank/DDBJ whole genome shotgun (WGS) entry which is preliminary data.</text>
</comment>
<dbReference type="Gene3D" id="2.60.120.10">
    <property type="entry name" value="Jelly Rolls"/>
    <property type="match status" value="2"/>
</dbReference>
<sequence>MDKRKSFISFDLQCLQIFKEPPKTPKTARSQLKSAVTPRPSIVPPSRLLKIRSPKSKFSNYSKFESPSLISASSNEVFPKWLLERTDFQTCLTSSTDESDIGLICQKPFKLRSSIENRELLHWSSTCTFFKTLSDFTRAEVCEKLSTTFFKPKEILVREGDIGDKMFIILTGSVGIYNSQGFIDSVGCNNIIGEMALESNSRRNATVIAHEHVTTLLLRKEDYVNIVMRQRHKQRYIIVKFIKQVEFFKDLLAAKLEVIAWNMIIVFYKDKQVIYSEGQLANSMYFVKEGIVNLDINVTVTKKSQIPNKKKEILVDKDTYAKVVKVCKPGDFFGEEEVVEKCERKTRAIAIGSTELYIFKKEFLFEILTDKEIKEMLKVHRRIPAINELRKDVRKTVSDKKLKLNAVLDAANVVPLPNGRKELDIAMEKKANIVKTLFEVHKREMSEILLKRESYFIDHKEYPY</sequence>
<dbReference type="EMBL" id="MPUH01000136">
    <property type="protein sequence ID" value="OMJ89024.1"/>
    <property type="molecule type" value="Genomic_DNA"/>
</dbReference>
<dbReference type="PROSITE" id="PS50042">
    <property type="entry name" value="CNMP_BINDING_3"/>
    <property type="match status" value="2"/>
</dbReference>
<name>A0A1R2CJ08_9CILI</name>
<reference evidence="2 3" key="1">
    <citation type="submission" date="2016-11" db="EMBL/GenBank/DDBJ databases">
        <title>The macronuclear genome of Stentor coeruleus: a giant cell with tiny introns.</title>
        <authorList>
            <person name="Slabodnick M."/>
            <person name="Ruby J.G."/>
            <person name="Reiff S.B."/>
            <person name="Swart E.C."/>
            <person name="Gosai S."/>
            <person name="Prabakaran S."/>
            <person name="Witkowska E."/>
            <person name="Larue G.E."/>
            <person name="Fisher S."/>
            <person name="Freeman R.M."/>
            <person name="Gunawardena J."/>
            <person name="Chu W."/>
            <person name="Stover N.A."/>
            <person name="Gregory B.D."/>
            <person name="Nowacki M."/>
            <person name="Derisi J."/>
            <person name="Roy S.W."/>
            <person name="Marshall W.F."/>
            <person name="Sood P."/>
        </authorList>
    </citation>
    <scope>NUCLEOTIDE SEQUENCE [LARGE SCALE GENOMIC DNA]</scope>
    <source>
        <strain evidence="2">WM001</strain>
    </source>
</reference>
<dbReference type="InterPro" id="IPR000595">
    <property type="entry name" value="cNMP-bd_dom"/>
</dbReference>
<protein>
    <recommendedName>
        <fullName evidence="1">Cyclic nucleotide-binding domain-containing protein</fullName>
    </recommendedName>
</protein>
<proteinExistence type="predicted"/>
<evidence type="ECO:0000259" key="1">
    <source>
        <dbReference type="PROSITE" id="PS50042"/>
    </source>
</evidence>
<dbReference type="InterPro" id="IPR014710">
    <property type="entry name" value="RmlC-like_jellyroll"/>
</dbReference>
<keyword evidence="3" id="KW-1185">Reference proteome</keyword>
<dbReference type="AlphaFoldDB" id="A0A1R2CJ08"/>
<dbReference type="PROSITE" id="PS00888">
    <property type="entry name" value="CNMP_BINDING_1"/>
    <property type="match status" value="1"/>
</dbReference>
<accession>A0A1R2CJ08</accession>
<dbReference type="InterPro" id="IPR018490">
    <property type="entry name" value="cNMP-bd_dom_sf"/>
</dbReference>